<feature type="compositionally biased region" description="Polar residues" evidence="1">
    <location>
        <begin position="17"/>
        <end position="42"/>
    </location>
</feature>
<protein>
    <submittedName>
        <fullName evidence="2">Str. FM013</fullName>
    </submittedName>
</protein>
<sequence>MGFVPTTTEVNPIARTSAPSSPSTIRKPNSQRPTTTATQLNNARKVRQSPIIRAQRKRSTLATISEEFYNSLTQGINSTKPQNQDIRSL</sequence>
<feature type="region of interest" description="Disordered" evidence="1">
    <location>
        <begin position="1"/>
        <end position="59"/>
    </location>
</feature>
<evidence type="ECO:0000313" key="2">
    <source>
        <dbReference type="EMBL" id="CRL31527.1"/>
    </source>
</evidence>
<dbReference type="EMBL" id="HG793313">
    <property type="protein sequence ID" value="CRL31527.1"/>
    <property type="molecule type" value="Genomic_DNA"/>
</dbReference>
<evidence type="ECO:0000313" key="3">
    <source>
        <dbReference type="Proteomes" id="UP000053732"/>
    </source>
</evidence>
<organism evidence="2 3">
    <name type="scientific">Penicillium camemberti (strain FM 013)</name>
    <dbReference type="NCBI Taxonomy" id="1429867"/>
    <lineage>
        <taxon>Eukaryota</taxon>
        <taxon>Fungi</taxon>
        <taxon>Dikarya</taxon>
        <taxon>Ascomycota</taxon>
        <taxon>Pezizomycotina</taxon>
        <taxon>Eurotiomycetes</taxon>
        <taxon>Eurotiomycetidae</taxon>
        <taxon>Eurotiales</taxon>
        <taxon>Aspergillaceae</taxon>
        <taxon>Penicillium</taxon>
    </lineage>
</organism>
<dbReference type="AlphaFoldDB" id="A0A0G4PZC5"/>
<dbReference type="Proteomes" id="UP000053732">
    <property type="component" value="Unassembled WGS sequence"/>
</dbReference>
<name>A0A0G4PZC5_PENC3</name>
<feature type="compositionally biased region" description="Polar residues" evidence="1">
    <location>
        <begin position="1"/>
        <end position="10"/>
    </location>
</feature>
<evidence type="ECO:0000256" key="1">
    <source>
        <dbReference type="SAM" id="MobiDB-lite"/>
    </source>
</evidence>
<accession>A0A0G4PZC5</accession>
<keyword evidence="3" id="KW-1185">Reference proteome</keyword>
<gene>
    <name evidence="2" type="ORF">PCAMFM013_S4Jg000049</name>
</gene>
<proteinExistence type="predicted"/>
<reference evidence="2 3" key="1">
    <citation type="journal article" date="2014" name="Nat. Commun.">
        <title>Multiple recent horizontal transfers of a large genomic region in cheese making fungi.</title>
        <authorList>
            <person name="Cheeseman K."/>
            <person name="Ropars J."/>
            <person name="Renault P."/>
            <person name="Dupont J."/>
            <person name="Gouzy J."/>
            <person name="Branca A."/>
            <person name="Abraham A.L."/>
            <person name="Ceppi M."/>
            <person name="Conseiller E."/>
            <person name="Debuchy R."/>
            <person name="Malagnac F."/>
            <person name="Goarin A."/>
            <person name="Silar P."/>
            <person name="Lacoste S."/>
            <person name="Sallet E."/>
            <person name="Bensimon A."/>
            <person name="Giraud T."/>
            <person name="Brygoo Y."/>
        </authorList>
    </citation>
    <scope>NUCLEOTIDE SEQUENCE [LARGE SCALE GENOMIC DNA]</scope>
    <source>
        <strain evidence="3">FM 013</strain>
    </source>
</reference>